<dbReference type="NCBIfam" id="TIGR00813">
    <property type="entry name" value="sss"/>
    <property type="match status" value="1"/>
</dbReference>
<dbReference type="PANTHER" id="PTHR11819">
    <property type="entry name" value="SOLUTE CARRIER FAMILY 5"/>
    <property type="match status" value="1"/>
</dbReference>
<keyword evidence="5 8" id="KW-0472">Membrane</keyword>
<feature type="transmembrane region" description="Helical" evidence="8">
    <location>
        <begin position="298"/>
        <end position="319"/>
    </location>
</feature>
<reference evidence="9 10" key="1">
    <citation type="submission" date="2017-06" db="EMBL/GenBank/DDBJ databases">
        <title>A platform for efficient transgenesis in Macrostomum lignano, a flatworm model organism for stem cell research.</title>
        <authorList>
            <person name="Berezikov E."/>
        </authorList>
    </citation>
    <scope>NUCLEOTIDE SEQUENCE [LARGE SCALE GENOMIC DNA]</scope>
    <source>
        <strain evidence="9">DV1</strain>
        <tissue evidence="9">Whole organism</tissue>
    </source>
</reference>
<comment type="similarity">
    <text evidence="2 6">Belongs to the sodium:solute symporter (SSF) (TC 2.A.21) family.</text>
</comment>
<comment type="subcellular location">
    <subcellularLocation>
        <location evidence="1">Membrane</location>
        <topology evidence="1">Multi-pass membrane protein</topology>
    </subcellularLocation>
</comment>
<evidence type="ECO:0000313" key="10">
    <source>
        <dbReference type="Proteomes" id="UP000215902"/>
    </source>
</evidence>
<feature type="transmembrane region" description="Helical" evidence="8">
    <location>
        <begin position="199"/>
        <end position="220"/>
    </location>
</feature>
<evidence type="ECO:0000313" key="9">
    <source>
        <dbReference type="EMBL" id="PAA48349.1"/>
    </source>
</evidence>
<dbReference type="Pfam" id="PF00474">
    <property type="entry name" value="SSF"/>
    <property type="match status" value="1"/>
</dbReference>
<feature type="transmembrane region" description="Helical" evidence="8">
    <location>
        <begin position="469"/>
        <end position="491"/>
    </location>
</feature>
<evidence type="ECO:0000256" key="6">
    <source>
        <dbReference type="RuleBase" id="RU362091"/>
    </source>
</evidence>
<sequence>MQTDFSLTVELTWIDYLVIALYLLATFAIGIFSAIREQRKSKTSSAGYFLAGRSMSWWTIALSLYMSNIGSNTFIGTAGSAAANGFGVLCYEFVGIYSLLLLAYLFVPVYLTSGAFTMPEYIKKRFGGKRMQILLAVQSLLMYVFAKLSLEVYAGSLIIQNTMGWDQVLSITVLLLMTAIYTMVGGLTTVIITDAVQGVIVVLGAGVLAVMSIDSIGGLGNLQSRFLASYPADYDNSTGCGAPDPQAFHMLRHIADPDYPWLGAFFGANILSAWHWCTDQLFVQRTLAARSLQHAKAGSVAAGFLKTLPLLLMIIPGMVSRIHYADIVACVNASACERLCGIPEGCSNVAYIEIIKQMLPTGVRGVMIAAMLAALISSITSIFNSGGTLFTIDLWLRLRPAAGEVEKVIVGRLFIVALTVIGVLWLPIVRTSGGGQLVIYAQSVTSYLTPPILTVFLMASLWPRTTEPGVFWGLLVSMVIGVVWMVLNFVYPPPQCGEADTRPAPIAQLHFLHFGIALFAFAALIMTAISLLTKPVDREQLAGLTWVTQNDQQQQQAEAPASAEPSSGAAGAEEVEETAQEEQHQQPEGLELKPVGDPSTPSASEPQTVMVHTPVSRRAFRFFLRWFCGFSDVDNGGAATEEERKAADAAEAAERARQLVAEMKSGSAWDRVVNCSALLLFAVGSFLWGLLA</sequence>
<dbReference type="InterPro" id="IPR038377">
    <property type="entry name" value="Na/Glc_symporter_sf"/>
</dbReference>
<dbReference type="OrthoDB" id="6132759at2759"/>
<evidence type="ECO:0000256" key="7">
    <source>
        <dbReference type="SAM" id="MobiDB-lite"/>
    </source>
</evidence>
<evidence type="ECO:0000256" key="2">
    <source>
        <dbReference type="ARBA" id="ARBA00006434"/>
    </source>
</evidence>
<evidence type="ECO:0000256" key="5">
    <source>
        <dbReference type="ARBA" id="ARBA00023136"/>
    </source>
</evidence>
<feature type="transmembrane region" description="Helical" evidence="8">
    <location>
        <begin position="259"/>
        <end position="277"/>
    </location>
</feature>
<feature type="transmembrane region" description="Helical" evidence="8">
    <location>
        <begin position="13"/>
        <end position="35"/>
    </location>
</feature>
<evidence type="ECO:0008006" key="11">
    <source>
        <dbReference type="Google" id="ProtNLM"/>
    </source>
</evidence>
<dbReference type="Proteomes" id="UP000215902">
    <property type="component" value="Unassembled WGS sequence"/>
</dbReference>
<proteinExistence type="inferred from homology"/>
<feature type="transmembrane region" description="Helical" evidence="8">
    <location>
        <begin position="408"/>
        <end position="428"/>
    </location>
</feature>
<feature type="transmembrane region" description="Helical" evidence="8">
    <location>
        <begin position="366"/>
        <end position="396"/>
    </location>
</feature>
<evidence type="ECO:0000256" key="3">
    <source>
        <dbReference type="ARBA" id="ARBA00022692"/>
    </source>
</evidence>
<feature type="transmembrane region" description="Helical" evidence="8">
    <location>
        <begin position="511"/>
        <end position="532"/>
    </location>
</feature>
<feature type="region of interest" description="Disordered" evidence="7">
    <location>
        <begin position="551"/>
        <end position="610"/>
    </location>
</feature>
<keyword evidence="10" id="KW-1185">Reference proteome</keyword>
<evidence type="ECO:0000256" key="1">
    <source>
        <dbReference type="ARBA" id="ARBA00004141"/>
    </source>
</evidence>
<dbReference type="AlphaFoldDB" id="A0A267DIH7"/>
<dbReference type="EMBL" id="NIVC01004170">
    <property type="protein sequence ID" value="PAA48349.1"/>
    <property type="molecule type" value="Genomic_DNA"/>
</dbReference>
<organism evidence="9 10">
    <name type="scientific">Macrostomum lignano</name>
    <dbReference type="NCBI Taxonomy" id="282301"/>
    <lineage>
        <taxon>Eukaryota</taxon>
        <taxon>Metazoa</taxon>
        <taxon>Spiralia</taxon>
        <taxon>Lophotrochozoa</taxon>
        <taxon>Platyhelminthes</taxon>
        <taxon>Rhabditophora</taxon>
        <taxon>Macrostomorpha</taxon>
        <taxon>Macrostomida</taxon>
        <taxon>Macrostomidae</taxon>
        <taxon>Macrostomum</taxon>
    </lineage>
</organism>
<dbReference type="GO" id="GO:0005412">
    <property type="term" value="F:D-glucose:sodium symporter activity"/>
    <property type="evidence" value="ECO:0007669"/>
    <property type="project" value="TreeGrafter"/>
</dbReference>
<dbReference type="STRING" id="282301.A0A267DIH7"/>
<feature type="transmembrane region" description="Helical" evidence="8">
    <location>
        <begin position="440"/>
        <end position="462"/>
    </location>
</feature>
<evidence type="ECO:0000256" key="8">
    <source>
        <dbReference type="SAM" id="Phobius"/>
    </source>
</evidence>
<dbReference type="GO" id="GO:0005886">
    <property type="term" value="C:plasma membrane"/>
    <property type="evidence" value="ECO:0007669"/>
    <property type="project" value="TreeGrafter"/>
</dbReference>
<feature type="transmembrane region" description="Helical" evidence="8">
    <location>
        <begin position="133"/>
        <end position="159"/>
    </location>
</feature>
<dbReference type="Gene3D" id="1.20.1730.10">
    <property type="entry name" value="Sodium/glucose cotransporter"/>
    <property type="match status" value="1"/>
</dbReference>
<dbReference type="PANTHER" id="PTHR11819:SF195">
    <property type="entry name" value="SODIUM_GLUCOSE COTRANSPORTER 4"/>
    <property type="match status" value="1"/>
</dbReference>
<comment type="caution">
    <text evidence="9">The sequence shown here is derived from an EMBL/GenBank/DDBJ whole genome shotgun (WGS) entry which is preliminary data.</text>
</comment>
<protein>
    <recommendedName>
        <fullName evidence="11">Sodium/glucose cotransporter</fullName>
    </recommendedName>
</protein>
<feature type="transmembrane region" description="Helical" evidence="8">
    <location>
        <begin position="171"/>
        <end position="192"/>
    </location>
</feature>
<keyword evidence="3 8" id="KW-0812">Transmembrane</keyword>
<name>A0A267DIH7_9PLAT</name>
<feature type="compositionally biased region" description="Low complexity" evidence="7">
    <location>
        <begin position="552"/>
        <end position="572"/>
    </location>
</feature>
<feature type="transmembrane region" description="Helical" evidence="8">
    <location>
        <begin position="86"/>
        <end position="112"/>
    </location>
</feature>
<gene>
    <name evidence="9" type="ORF">BOX15_Mlig024730g2</name>
</gene>
<dbReference type="InterPro" id="IPR001734">
    <property type="entry name" value="Na/solute_symporter"/>
</dbReference>
<accession>A0A267DIH7</accession>
<feature type="transmembrane region" description="Helical" evidence="8">
    <location>
        <begin position="672"/>
        <end position="691"/>
    </location>
</feature>
<dbReference type="PROSITE" id="PS50283">
    <property type="entry name" value="NA_SOLUT_SYMP_3"/>
    <property type="match status" value="1"/>
</dbReference>
<evidence type="ECO:0000256" key="4">
    <source>
        <dbReference type="ARBA" id="ARBA00022989"/>
    </source>
</evidence>
<keyword evidence="4 8" id="KW-1133">Transmembrane helix</keyword>